<organism evidence="2">
    <name type="scientific">Sarcoptes scabiei</name>
    <name type="common">Itch mite</name>
    <name type="synonym">Acarus scabiei</name>
    <dbReference type="NCBI Taxonomy" id="52283"/>
    <lineage>
        <taxon>Eukaryota</taxon>
        <taxon>Metazoa</taxon>
        <taxon>Ecdysozoa</taxon>
        <taxon>Arthropoda</taxon>
        <taxon>Chelicerata</taxon>
        <taxon>Arachnida</taxon>
        <taxon>Acari</taxon>
        <taxon>Acariformes</taxon>
        <taxon>Sarcoptiformes</taxon>
        <taxon>Astigmata</taxon>
        <taxon>Psoroptidia</taxon>
        <taxon>Sarcoptoidea</taxon>
        <taxon>Sarcoptidae</taxon>
        <taxon>Sarcoptinae</taxon>
        <taxon>Sarcoptes</taxon>
    </lineage>
</organism>
<dbReference type="Proteomes" id="UP000070412">
    <property type="component" value="Unassembled WGS sequence"/>
</dbReference>
<protein>
    <submittedName>
        <fullName evidence="2 3">Uncharacterized protein</fullName>
    </submittedName>
</protein>
<gene>
    <name evidence="2" type="ORF">SSS_5275</name>
</gene>
<dbReference type="EMBL" id="WVUK01000065">
    <property type="protein sequence ID" value="KAF7488953.1"/>
    <property type="molecule type" value="Genomic_DNA"/>
</dbReference>
<reference evidence="2" key="2">
    <citation type="submission" date="2020-01" db="EMBL/GenBank/DDBJ databases">
        <authorList>
            <person name="Korhonen P.K.K."/>
            <person name="Guangxu M.G."/>
            <person name="Wang T.W."/>
            <person name="Stroehlein A.J.S."/>
            <person name="Young N.D."/>
            <person name="Ang C.-S.A."/>
            <person name="Fernando D.W.F."/>
            <person name="Lu H.L."/>
            <person name="Taylor S.T."/>
            <person name="Ehtesham M.E.M."/>
            <person name="Najaraj S.H.N."/>
            <person name="Harsha G.H.G."/>
            <person name="Madugundu A.M."/>
            <person name="Renuse S.R."/>
            <person name="Holt D.H."/>
            <person name="Pandey A.P."/>
            <person name="Papenfuss A.P."/>
            <person name="Gasser R.B.G."/>
            <person name="Fischer K.F."/>
        </authorList>
    </citation>
    <scope>NUCLEOTIDE SEQUENCE</scope>
    <source>
        <strain evidence="2">SSS_KF_BRIS2020</strain>
    </source>
</reference>
<feature type="chain" id="PRO_5038259506" evidence="1">
    <location>
        <begin position="26"/>
        <end position="127"/>
    </location>
</feature>
<proteinExistence type="predicted"/>
<sequence>MMKLTKPSIVLFAVFLCFMMDRFQTIRTSSIDSNDPQSSMIEGKNIRQKRDAFSALIKKKGLKAAAAGIVAAASITKKKFFPLPIPFPVPILKPPIIETIPVPIGLGHIGGFGPGFIGGGFAGGYGR</sequence>
<evidence type="ECO:0000313" key="2">
    <source>
        <dbReference type="EMBL" id="KAF7488953.1"/>
    </source>
</evidence>
<evidence type="ECO:0000256" key="1">
    <source>
        <dbReference type="SAM" id="SignalP"/>
    </source>
</evidence>
<keyword evidence="4" id="KW-1185">Reference proteome</keyword>
<reference evidence="4" key="1">
    <citation type="journal article" date="2020" name="PLoS Negl. Trop. Dis.">
        <title>High-quality nuclear genome for Sarcoptes scabiei-A critical resource for a neglected parasite.</title>
        <authorList>
            <person name="Korhonen P.K."/>
            <person name="Gasser R.B."/>
            <person name="Ma G."/>
            <person name="Wang T."/>
            <person name="Stroehlein A.J."/>
            <person name="Young N.D."/>
            <person name="Ang C.S."/>
            <person name="Fernando D.D."/>
            <person name="Lu H.C."/>
            <person name="Taylor S."/>
            <person name="Reynolds S.L."/>
            <person name="Mofiz E."/>
            <person name="Najaraj S.H."/>
            <person name="Gowda H."/>
            <person name="Madugundu A."/>
            <person name="Renuse S."/>
            <person name="Holt D."/>
            <person name="Pandey A."/>
            <person name="Papenfuss A.T."/>
            <person name="Fischer K."/>
        </authorList>
    </citation>
    <scope>NUCLEOTIDE SEQUENCE [LARGE SCALE GENOMIC DNA]</scope>
</reference>
<dbReference type="EnsemblMetazoa" id="SSS_5275s_mrna">
    <property type="protein sequence ID" value="KAF7488953.1"/>
    <property type="gene ID" value="SSS_5275"/>
</dbReference>
<evidence type="ECO:0000313" key="4">
    <source>
        <dbReference type="Proteomes" id="UP000070412"/>
    </source>
</evidence>
<accession>A0A834VCV1</accession>
<name>A0A834VCV1_SARSC</name>
<keyword evidence="1" id="KW-0732">Signal</keyword>
<dbReference type="AlphaFoldDB" id="A0A834VCV1"/>
<feature type="signal peptide" evidence="1">
    <location>
        <begin position="1"/>
        <end position="25"/>
    </location>
</feature>
<evidence type="ECO:0000313" key="3">
    <source>
        <dbReference type="EnsemblMetazoa" id="KAF7488953.1"/>
    </source>
</evidence>
<reference evidence="3" key="3">
    <citation type="submission" date="2022-06" db="UniProtKB">
        <authorList>
            <consortium name="EnsemblMetazoa"/>
        </authorList>
    </citation>
    <scope>IDENTIFICATION</scope>
</reference>